<reference evidence="1 2" key="1">
    <citation type="journal article" date="2024" name="J Genomics">
        <title>Draft genome sequencing and assembly of Favolaschia claudopus CIRM-BRFM 2984 isolated from oak limbs.</title>
        <authorList>
            <person name="Navarro D."/>
            <person name="Drula E."/>
            <person name="Chaduli D."/>
            <person name="Cazenave R."/>
            <person name="Ahrendt S."/>
            <person name="Wang J."/>
            <person name="Lipzen A."/>
            <person name="Daum C."/>
            <person name="Barry K."/>
            <person name="Grigoriev I.V."/>
            <person name="Favel A."/>
            <person name="Rosso M.N."/>
            <person name="Martin F."/>
        </authorList>
    </citation>
    <scope>NUCLEOTIDE SEQUENCE [LARGE SCALE GENOMIC DNA]</scope>
    <source>
        <strain evidence="1 2">CIRM-BRFM 2984</strain>
    </source>
</reference>
<organism evidence="1 2">
    <name type="scientific">Favolaschia claudopus</name>
    <dbReference type="NCBI Taxonomy" id="2862362"/>
    <lineage>
        <taxon>Eukaryota</taxon>
        <taxon>Fungi</taxon>
        <taxon>Dikarya</taxon>
        <taxon>Basidiomycota</taxon>
        <taxon>Agaricomycotina</taxon>
        <taxon>Agaricomycetes</taxon>
        <taxon>Agaricomycetidae</taxon>
        <taxon>Agaricales</taxon>
        <taxon>Marasmiineae</taxon>
        <taxon>Mycenaceae</taxon>
        <taxon>Favolaschia</taxon>
    </lineage>
</organism>
<keyword evidence="2" id="KW-1185">Reference proteome</keyword>
<evidence type="ECO:0000313" key="2">
    <source>
        <dbReference type="Proteomes" id="UP001362999"/>
    </source>
</evidence>
<sequence>MSTPLQIPELLIQIGESLDHPSLVSLSHVDRFTYTVATPLLLRDVAISLKSKSFPLFASAIRSNQSLAAFCKSLSFSNVQPPYSFELQENLIAILNAACVHHNLASLSLQGMLNAGVGPLPERVWIAIAASGSSVEVLKLCMRIVKAEWMPLTNAHFTRLRVFHLDVRFASSAGTDYAPLQHLLESLSDLEDLDIYFPVFHPTPGMTWQSRHPCLKRFSIRGGGNIRNSKFLARNPQIQTLRVHTEQAFEPVFDSPIHTLDLDSKFPNPWRAIIHSPIVHLCLRDVSNYPLVQQFIRATQSTLRCLEIQFLGHPGDRHFPESVLGLIIIPPTLDELAVLGTWKNGFNLAPCAFPDTMIHQILGALGPNSSLRALRVRCSKDFSLQDHPDALGQLPPFLKYISCEVHYNTKCRLHLIDREDRKGFVSKTLRRRSPDDWAEKSVLRYFGEAWTE</sequence>
<accession>A0AAW0CTT8</accession>
<evidence type="ECO:0008006" key="3">
    <source>
        <dbReference type="Google" id="ProtNLM"/>
    </source>
</evidence>
<dbReference type="EMBL" id="JAWWNJ010000012">
    <property type="protein sequence ID" value="KAK7043330.1"/>
    <property type="molecule type" value="Genomic_DNA"/>
</dbReference>
<protein>
    <recommendedName>
        <fullName evidence="3">F-box domain-containing protein</fullName>
    </recommendedName>
</protein>
<dbReference type="AlphaFoldDB" id="A0AAW0CTT8"/>
<comment type="caution">
    <text evidence="1">The sequence shown here is derived from an EMBL/GenBank/DDBJ whole genome shotgun (WGS) entry which is preliminary data.</text>
</comment>
<dbReference type="Proteomes" id="UP001362999">
    <property type="component" value="Unassembled WGS sequence"/>
</dbReference>
<name>A0AAW0CTT8_9AGAR</name>
<proteinExistence type="predicted"/>
<evidence type="ECO:0000313" key="1">
    <source>
        <dbReference type="EMBL" id="KAK7043330.1"/>
    </source>
</evidence>
<gene>
    <name evidence="1" type="ORF">R3P38DRAFT_2691315</name>
</gene>